<evidence type="ECO:0000313" key="2">
    <source>
        <dbReference type="EMBL" id="GJS96913.1"/>
    </source>
</evidence>
<feature type="transmembrane region" description="Helical" evidence="1">
    <location>
        <begin position="394"/>
        <end position="416"/>
    </location>
</feature>
<feature type="transmembrane region" description="Helical" evidence="1">
    <location>
        <begin position="491"/>
        <end position="507"/>
    </location>
</feature>
<dbReference type="EMBL" id="BQNB010011922">
    <property type="protein sequence ID" value="GJS96913.1"/>
    <property type="molecule type" value="Genomic_DNA"/>
</dbReference>
<gene>
    <name evidence="2" type="ORF">Tco_0803881</name>
</gene>
<protein>
    <submittedName>
        <fullName evidence="2">Uncharacterized protein</fullName>
    </submittedName>
</protein>
<sequence>MDGLFVVELANFHDVSALRFVMASNMLNREARFLSSKILKLRETVFRLKGEQSVSSATIARLEAKLLSVEGGSSIIDYVDVHDLMSKNEKLKKDIAGLQELFQLVLSSKDILECDAKALQSRCHKFDEKEAIMLATEASLKAEIESLKEKLDSAMEDRSLMVTDLLPHAVKVLLSSDSFSTLLADLQKKAMLVGRAQALEELVGESLLNLESFAELWKYSFFELCSVDGDNHLGNSKASTATIRDFTLSGASDRGLTMSMPHCMKGHAAVTDVMSCFGNLEIATSDLGPACSPQAPPYYLMWYCFASYDPLTWLATIRESTKTVTSSIFISLAMWSPAMMASYSASLLVAVNSNFKAYVNSVPYGLTIIKPAPEPSPLDAPSCSLLRARRVGIFSMYLFISLKVLSASLVHVNYFLSRQPFSVLKKGKDFSALLDMNLFRAASFPLRFRTSLMVFGLFRLIRAWIFVGLALMPCFDNTCPRNWPSSIPKEHFFGLSFMLIFWSLLKVSRMSAIMFRTGNEKLSYARHLLPFLLGDSCHVRVLQSEYVDIVFEQLGQLLFGLCGELSSDGHRLLQVS</sequence>
<keyword evidence="1" id="KW-0472">Membrane</keyword>
<reference evidence="2" key="2">
    <citation type="submission" date="2022-01" db="EMBL/GenBank/DDBJ databases">
        <authorList>
            <person name="Yamashiro T."/>
            <person name="Shiraishi A."/>
            <person name="Satake H."/>
            <person name="Nakayama K."/>
        </authorList>
    </citation>
    <scope>NUCLEOTIDE SEQUENCE</scope>
</reference>
<keyword evidence="3" id="KW-1185">Reference proteome</keyword>
<comment type="caution">
    <text evidence="2">The sequence shown here is derived from an EMBL/GenBank/DDBJ whole genome shotgun (WGS) entry which is preliminary data.</text>
</comment>
<reference evidence="2" key="1">
    <citation type="journal article" date="2022" name="Int. J. Mol. Sci.">
        <title>Draft Genome of Tanacetum Coccineum: Genomic Comparison of Closely Related Tanacetum-Family Plants.</title>
        <authorList>
            <person name="Yamashiro T."/>
            <person name="Shiraishi A."/>
            <person name="Nakayama K."/>
            <person name="Satake H."/>
        </authorList>
    </citation>
    <scope>NUCLEOTIDE SEQUENCE</scope>
</reference>
<organism evidence="2 3">
    <name type="scientific">Tanacetum coccineum</name>
    <dbReference type="NCBI Taxonomy" id="301880"/>
    <lineage>
        <taxon>Eukaryota</taxon>
        <taxon>Viridiplantae</taxon>
        <taxon>Streptophyta</taxon>
        <taxon>Embryophyta</taxon>
        <taxon>Tracheophyta</taxon>
        <taxon>Spermatophyta</taxon>
        <taxon>Magnoliopsida</taxon>
        <taxon>eudicotyledons</taxon>
        <taxon>Gunneridae</taxon>
        <taxon>Pentapetalae</taxon>
        <taxon>asterids</taxon>
        <taxon>campanulids</taxon>
        <taxon>Asterales</taxon>
        <taxon>Asteraceae</taxon>
        <taxon>Asteroideae</taxon>
        <taxon>Anthemideae</taxon>
        <taxon>Anthemidinae</taxon>
        <taxon>Tanacetum</taxon>
    </lineage>
</organism>
<proteinExistence type="predicted"/>
<accession>A0ABQ5A4H6</accession>
<dbReference type="Proteomes" id="UP001151760">
    <property type="component" value="Unassembled WGS sequence"/>
</dbReference>
<evidence type="ECO:0000256" key="1">
    <source>
        <dbReference type="SAM" id="Phobius"/>
    </source>
</evidence>
<keyword evidence="1" id="KW-0812">Transmembrane</keyword>
<keyword evidence="1" id="KW-1133">Transmembrane helix</keyword>
<name>A0ABQ5A4H6_9ASTR</name>
<feature type="transmembrane region" description="Helical" evidence="1">
    <location>
        <begin position="452"/>
        <end position="471"/>
    </location>
</feature>
<evidence type="ECO:0000313" key="3">
    <source>
        <dbReference type="Proteomes" id="UP001151760"/>
    </source>
</evidence>